<dbReference type="AlphaFoldDB" id="A0A646NT10"/>
<feature type="domain" description="Replication gene A protein-like" evidence="7">
    <location>
        <begin position="145"/>
        <end position="386"/>
    </location>
</feature>
<keyword evidence="6" id="KW-0378">Hydrolase</keyword>
<dbReference type="GO" id="GO:0004519">
    <property type="term" value="F:endonuclease activity"/>
    <property type="evidence" value="ECO:0007669"/>
    <property type="project" value="UniProtKB-KW"/>
</dbReference>
<evidence type="ECO:0000256" key="2">
    <source>
        <dbReference type="ARBA" id="ARBA00009260"/>
    </source>
</evidence>
<dbReference type="RefSeq" id="WP_153837370.1">
    <property type="nucleotide sequence ID" value="NZ_VOIX01000001.1"/>
</dbReference>
<organism evidence="8 9">
    <name type="scientific">Pseudomonas haemolytica</name>
    <dbReference type="NCBI Taxonomy" id="2600065"/>
    <lineage>
        <taxon>Bacteria</taxon>
        <taxon>Pseudomonadati</taxon>
        <taxon>Pseudomonadota</taxon>
        <taxon>Gammaproteobacteria</taxon>
        <taxon>Pseudomonadales</taxon>
        <taxon>Pseudomonadaceae</taxon>
        <taxon>Pseudomonas</taxon>
    </lineage>
</organism>
<gene>
    <name evidence="8" type="ORF">FRT60_01595</name>
</gene>
<dbReference type="GO" id="GO:0016787">
    <property type="term" value="F:hydrolase activity"/>
    <property type="evidence" value="ECO:0007669"/>
    <property type="project" value="UniProtKB-KW"/>
</dbReference>
<proteinExistence type="inferred from homology"/>
<evidence type="ECO:0000256" key="4">
    <source>
        <dbReference type="ARBA" id="ARBA00022722"/>
    </source>
</evidence>
<evidence type="ECO:0000259" key="7">
    <source>
        <dbReference type="Pfam" id="PF05840"/>
    </source>
</evidence>
<comment type="function">
    <text evidence="1">Possible endonuclease which induces a single-strand cut and initiates DNA replication.</text>
</comment>
<comment type="similarity">
    <text evidence="2">Belongs to the phage GPA family.</text>
</comment>
<evidence type="ECO:0000313" key="8">
    <source>
        <dbReference type="EMBL" id="MRJ19044.1"/>
    </source>
</evidence>
<dbReference type="GO" id="GO:0006260">
    <property type="term" value="P:DNA replication"/>
    <property type="evidence" value="ECO:0007669"/>
    <property type="project" value="UniProtKB-KW"/>
</dbReference>
<evidence type="ECO:0000256" key="3">
    <source>
        <dbReference type="ARBA" id="ARBA00022705"/>
    </source>
</evidence>
<keyword evidence="4" id="KW-0540">Nuclease</keyword>
<comment type="caution">
    <text evidence="8">The sequence shown here is derived from an EMBL/GenBank/DDBJ whole genome shotgun (WGS) entry which is preliminary data.</text>
</comment>
<reference evidence="8 9" key="1">
    <citation type="submission" date="2019-08" db="EMBL/GenBank/DDBJ databases">
        <title>Pseudomonas haemolytica sp. nov. isolated from raw milk and skim milk concentrate.</title>
        <authorList>
            <person name="Hofmann K."/>
            <person name="Huptas C."/>
            <person name="Doll E."/>
            <person name="Scherer S."/>
            <person name="Wenning M."/>
        </authorList>
    </citation>
    <scope>NUCLEOTIDE SEQUENCE [LARGE SCALE GENOMIC DNA]</scope>
    <source>
        <strain evidence="8 9">DSM 108988</strain>
    </source>
</reference>
<dbReference type="InterPro" id="IPR008766">
    <property type="entry name" value="Replication_gene_A-like"/>
</dbReference>
<accession>A0A646NT10</accession>
<dbReference type="Proteomes" id="UP000432048">
    <property type="component" value="Unassembled WGS sequence"/>
</dbReference>
<evidence type="ECO:0000256" key="5">
    <source>
        <dbReference type="ARBA" id="ARBA00022759"/>
    </source>
</evidence>
<dbReference type="Pfam" id="PF05840">
    <property type="entry name" value="Phage_GPA"/>
    <property type="match status" value="1"/>
</dbReference>
<evidence type="ECO:0000256" key="1">
    <source>
        <dbReference type="ARBA" id="ARBA00003293"/>
    </source>
</evidence>
<dbReference type="EMBL" id="VOIX01000001">
    <property type="protein sequence ID" value="MRJ19044.1"/>
    <property type="molecule type" value="Genomic_DNA"/>
</dbReference>
<protein>
    <submittedName>
        <fullName evidence="8">Replication endonuclease</fullName>
    </submittedName>
</protein>
<evidence type="ECO:0000313" key="9">
    <source>
        <dbReference type="Proteomes" id="UP000432048"/>
    </source>
</evidence>
<keyword evidence="3" id="KW-0235">DNA replication</keyword>
<keyword evidence="5 8" id="KW-0255">Endonuclease</keyword>
<name>A0A646NT10_9PSED</name>
<evidence type="ECO:0000256" key="6">
    <source>
        <dbReference type="ARBA" id="ARBA00022801"/>
    </source>
</evidence>
<sequence length="529" mass="61488">MIFIPQRISTDKANIEFFFKECERQYFFEKAIERNMALKENFNNKNNNSSKRKAGNIAKEIRHIKDKFNWVSQCPEYTCWKIQEKYSICKSSELNEIVKNISFVFGNIQDTLIVKQRNLNNDDGVAGDVLTYVNPEWNIGYGIKIKDIKGSTLKDKLINIADEKKLKTQIRRIQKQRNELYKLKLGVIGAGRDYEICSDEVVRDREADEAKQLDYIMKNSVVYENKKKVPLSKIASTEKQRFAEIFIQVNSLDSYAKQLDYKPLFITFTAPARFHPKPSKGVSSWDGSTPKESNDYLKGLWNAFRKDIHRHKIEMNGFWAVEPHKDQCFHKHALMYVSKKHFDGLIVLISKHFKHSENAVRIEEIDTKKSKATSYVMKYLTKSFNMDFELKGGVLNIDKLEISNHKKVRAVQALWSVRRYAMFGVKNTLSLWRELKRKPFLKGKNETIDKAFAFVKINDFIGFSMFVNGKLKIKRVFSEIQVMKNDLLGDVFGKSLIAKYILDLTSNEVISIKANCKVVPAEWLDVEVA</sequence>